<dbReference type="EMBL" id="BOMP01000205">
    <property type="protein sequence ID" value="GIE46378.1"/>
    <property type="molecule type" value="Genomic_DNA"/>
</dbReference>
<evidence type="ECO:0000256" key="1">
    <source>
        <dbReference type="SAM" id="MobiDB-lite"/>
    </source>
</evidence>
<reference evidence="2 3" key="1">
    <citation type="submission" date="2021-01" db="EMBL/GenBank/DDBJ databases">
        <title>Whole genome shotgun sequence of Actinoplanes lobatus NBRC 12513.</title>
        <authorList>
            <person name="Komaki H."/>
            <person name="Tamura T."/>
        </authorList>
    </citation>
    <scope>NUCLEOTIDE SEQUENCE [LARGE SCALE GENOMIC DNA]</scope>
    <source>
        <strain evidence="2 3">NBRC 12513</strain>
    </source>
</reference>
<gene>
    <name evidence="2" type="ORF">Alo02nite_92760</name>
</gene>
<keyword evidence="3" id="KW-1185">Reference proteome</keyword>
<sequence>MALLGSGAITSMDGSIHAAVATIASGPDPDVNARYGELENGTHARITRTDQSGRLLGASGCHPG</sequence>
<proteinExistence type="predicted"/>
<protein>
    <submittedName>
        <fullName evidence="2">Uncharacterized protein</fullName>
    </submittedName>
</protein>
<comment type="caution">
    <text evidence="2">The sequence shown here is derived from an EMBL/GenBank/DDBJ whole genome shotgun (WGS) entry which is preliminary data.</text>
</comment>
<evidence type="ECO:0000313" key="2">
    <source>
        <dbReference type="EMBL" id="GIE46378.1"/>
    </source>
</evidence>
<accession>A0ABQ4AZE2</accession>
<organism evidence="2 3">
    <name type="scientific">Actinoplanes lobatus</name>
    <dbReference type="NCBI Taxonomy" id="113568"/>
    <lineage>
        <taxon>Bacteria</taxon>
        <taxon>Bacillati</taxon>
        <taxon>Actinomycetota</taxon>
        <taxon>Actinomycetes</taxon>
        <taxon>Micromonosporales</taxon>
        <taxon>Micromonosporaceae</taxon>
        <taxon>Actinoplanes</taxon>
    </lineage>
</organism>
<evidence type="ECO:0000313" key="3">
    <source>
        <dbReference type="Proteomes" id="UP000631312"/>
    </source>
</evidence>
<dbReference type="Proteomes" id="UP000631312">
    <property type="component" value="Unassembled WGS sequence"/>
</dbReference>
<feature type="region of interest" description="Disordered" evidence="1">
    <location>
        <begin position="23"/>
        <end position="64"/>
    </location>
</feature>
<name>A0ABQ4AZE2_9ACTN</name>